<sequence>MKDFLNFSVLSVKEHFDIIKGSSLSNPPFNSIHKKTYRNAIIYELMDYDICFYKHDGDSTEFSIQDHSFNLPCYSLVESRNYSSYCSHDYSYRKDLYTNELSYKQFTLNGIDYAKNTFNASVRYHSISDKIKYNRILTDYNYCIRSLYSDINNISATAIESEFFNRNFQILEKSKISTGFVFESNFDISIPKENNNKLLTSVHVNLKKETKDSNTLFEMKWNYDDRLVFELDTPDASIMHLYNTLYTFQSELLFGKTDYYHFKNSLIYLEKILEYYKSELPIISIVLENIKRNKDGN</sequence>
<keyword evidence="2" id="KW-1185">Reference proteome</keyword>
<dbReference type="OrthoDB" id="39584at10239"/>
<name>H6X4P8_9CAUD</name>
<reference evidence="1 2" key="1">
    <citation type="journal article" date="2012" name="J. Virol.">
        <title>Genome of Klebsiella sp.-Infecting Bacteriophage vB_KleM_RaK2.</title>
        <authorList>
            <person name="Simoliunas E."/>
            <person name="Kaliniene L."/>
            <person name="Truncaite L."/>
            <person name="Klausa V."/>
            <person name="Zajanckauskaite A."/>
            <person name="Meskys R."/>
        </authorList>
    </citation>
    <scope>NUCLEOTIDE SEQUENCE [LARGE SCALE GENOMIC DNA]</scope>
</reference>
<organism evidence="1 2">
    <name type="scientific">Klebsiella phage vB_KleM_RaK2</name>
    <dbReference type="NCBI Taxonomy" id="1147094"/>
    <lineage>
        <taxon>Viruses</taxon>
        <taxon>Duplodnaviria</taxon>
        <taxon>Heunggongvirae</taxon>
        <taxon>Uroviricota</taxon>
        <taxon>Caudoviricetes</taxon>
        <taxon>Alcyoneusvirus</taxon>
        <taxon>Alcyoneusvirus RaK2</taxon>
    </lineage>
</organism>
<dbReference type="RefSeq" id="YP_007007596.1">
    <property type="nucleotide sequence ID" value="NC_019526.1"/>
</dbReference>
<dbReference type="Proteomes" id="UP000007524">
    <property type="component" value="Segment"/>
</dbReference>
<proteinExistence type="predicted"/>
<dbReference type="GeneID" id="14013029"/>
<evidence type="ECO:0000313" key="2">
    <source>
        <dbReference type="Proteomes" id="UP000007524"/>
    </source>
</evidence>
<protein>
    <submittedName>
        <fullName evidence="1">Uncharacterized protein</fullName>
    </submittedName>
</protein>
<evidence type="ECO:0000313" key="1">
    <source>
        <dbReference type="EMBL" id="AFA44714.1"/>
    </source>
</evidence>
<gene>
    <name evidence="1" type="ORF">RaK2_00441</name>
</gene>
<dbReference type="EMBL" id="JQ513383">
    <property type="protein sequence ID" value="AFA44714.1"/>
    <property type="molecule type" value="Genomic_DNA"/>
</dbReference>
<dbReference type="KEGG" id="vg:14013029"/>
<accession>H6X4P8</accession>